<feature type="domain" description="AB hydrolase-1" evidence="1">
    <location>
        <begin position="35"/>
        <end position="137"/>
    </location>
</feature>
<proteinExistence type="predicted"/>
<evidence type="ECO:0000313" key="3">
    <source>
        <dbReference type="Proteomes" id="UP000243255"/>
    </source>
</evidence>
<sequence length="296" mass="33602">MGTSVKLDEKYNDLQYISVNNKNICVQKIGSGEEVIVLLHGGGVSAPIMEYRGLTKLLSEKYTCFSIEFLGYGFSEGTQVPRTIENIVEELHCIIGQIGCKQFTLIAHSIAGVYALYYLNKYKNDVASFVGIDSSVPKQNDFVNVEKATVVSWHVTNFLSKVGIMKLISKLGDTFIPKINGITWTKEERILLKEMFLESCTNKTVLNEFKNITKNFEKARNLSYPPNIPVLFILATGTLKQIKPWKEIHQYIIGDKVNSKIVFLEGTHFLHYKCSEQIVEELEVWKSEILSSCIRR</sequence>
<reference evidence="3" key="1">
    <citation type="submission" date="2016-11" db="EMBL/GenBank/DDBJ databases">
        <authorList>
            <person name="Varghese N."/>
            <person name="Submissions S."/>
        </authorList>
    </citation>
    <scope>NUCLEOTIDE SEQUENCE [LARGE SCALE GENOMIC DNA]</scope>
    <source>
        <strain evidence="3">DSM 2635</strain>
    </source>
</reference>
<evidence type="ECO:0000313" key="2">
    <source>
        <dbReference type="EMBL" id="SHH13062.1"/>
    </source>
</evidence>
<evidence type="ECO:0000259" key="1">
    <source>
        <dbReference type="Pfam" id="PF00561"/>
    </source>
</evidence>
<gene>
    <name evidence="2" type="ORF">SAMN04488530_12118</name>
</gene>
<dbReference type="PANTHER" id="PTHR42886:SF29">
    <property type="entry name" value="PUMMELIG, ISOFORM A"/>
    <property type="match status" value="1"/>
</dbReference>
<dbReference type="Pfam" id="PF00561">
    <property type="entry name" value="Abhydrolase_1"/>
    <property type="match status" value="1"/>
</dbReference>
<dbReference type="Proteomes" id="UP000243255">
    <property type="component" value="Unassembled WGS sequence"/>
</dbReference>
<dbReference type="SUPFAM" id="SSF53474">
    <property type="entry name" value="alpha/beta-Hydrolases"/>
    <property type="match status" value="1"/>
</dbReference>
<dbReference type="STRING" id="1121321.SAMN04488530_12118"/>
<organism evidence="2 3">
    <name type="scientific">Asaccharospora irregularis DSM 2635</name>
    <dbReference type="NCBI Taxonomy" id="1121321"/>
    <lineage>
        <taxon>Bacteria</taxon>
        <taxon>Bacillati</taxon>
        <taxon>Bacillota</taxon>
        <taxon>Clostridia</taxon>
        <taxon>Peptostreptococcales</taxon>
        <taxon>Peptostreptococcaceae</taxon>
        <taxon>Asaccharospora</taxon>
    </lineage>
</organism>
<accession>A0A1M5QG66</accession>
<dbReference type="InterPro" id="IPR000073">
    <property type="entry name" value="AB_hydrolase_1"/>
</dbReference>
<dbReference type="InterPro" id="IPR029058">
    <property type="entry name" value="AB_hydrolase_fold"/>
</dbReference>
<protein>
    <submittedName>
        <fullName evidence="2">Pimeloyl-ACP methyl ester carboxylesterase</fullName>
    </submittedName>
</protein>
<dbReference type="AlphaFoldDB" id="A0A1M5QG66"/>
<dbReference type="Gene3D" id="3.40.50.1820">
    <property type="entry name" value="alpha/beta hydrolase"/>
    <property type="match status" value="1"/>
</dbReference>
<dbReference type="EMBL" id="FQWX01000021">
    <property type="protein sequence ID" value="SHH13062.1"/>
    <property type="molecule type" value="Genomic_DNA"/>
</dbReference>
<dbReference type="OrthoDB" id="1817159at2"/>
<dbReference type="RefSeq" id="WP_073126527.1">
    <property type="nucleotide sequence ID" value="NZ_BAABCH010000019.1"/>
</dbReference>
<name>A0A1M5QG66_9FIRM</name>
<keyword evidence="3" id="KW-1185">Reference proteome</keyword>
<dbReference type="PANTHER" id="PTHR42886">
    <property type="entry name" value="RE40534P-RELATED"/>
    <property type="match status" value="1"/>
</dbReference>